<proteinExistence type="predicted"/>
<protein>
    <submittedName>
        <fullName evidence="1">Uncharacterized protein</fullName>
    </submittedName>
</protein>
<name>A0AA46PTK1_CYTFI</name>
<organism evidence="1 2">
    <name type="scientific">Cytobacillus firmus</name>
    <name type="common">Bacillus firmus</name>
    <dbReference type="NCBI Taxonomy" id="1399"/>
    <lineage>
        <taxon>Bacteria</taxon>
        <taxon>Bacillati</taxon>
        <taxon>Bacillota</taxon>
        <taxon>Bacilli</taxon>
        <taxon>Bacillales</taxon>
        <taxon>Bacillaceae</taxon>
        <taxon>Cytobacillus</taxon>
    </lineage>
</organism>
<dbReference type="EMBL" id="CP107027">
    <property type="protein sequence ID" value="UYG96747.1"/>
    <property type="molecule type" value="Genomic_DNA"/>
</dbReference>
<gene>
    <name evidence="1" type="ORF">OD459_06875</name>
</gene>
<evidence type="ECO:0000313" key="1">
    <source>
        <dbReference type="EMBL" id="UYG96747.1"/>
    </source>
</evidence>
<accession>A0AA46PTK1</accession>
<reference evidence="1" key="1">
    <citation type="submission" date="2022-10" db="EMBL/GenBank/DDBJ databases">
        <title>Mechanism of multi-heavy metal repair in Cytobacillus Firmus M7.</title>
        <authorList>
            <person name="Li X."/>
            <person name="Yu C."/>
        </authorList>
    </citation>
    <scope>NUCLEOTIDE SEQUENCE</scope>
    <source>
        <strain evidence="1">M7</strain>
    </source>
</reference>
<evidence type="ECO:0000313" key="2">
    <source>
        <dbReference type="Proteomes" id="UP001163104"/>
    </source>
</evidence>
<dbReference type="Proteomes" id="UP001163104">
    <property type="component" value="Chromosome"/>
</dbReference>
<dbReference type="AlphaFoldDB" id="A0AA46PTK1"/>
<dbReference type="RefSeq" id="WP_263599787.1">
    <property type="nucleotide sequence ID" value="NZ_CP107027.1"/>
</dbReference>
<sequence length="253" mass="30637">MAVSLFTNRGTNIDRATMLKADSYEELKEKINTRLGRKYSPSKIKYVWKIQELFNNPDFSVLENGNLEVDYWRLTRELKFTINKKAEWYAYRYRNARLSYQDFEAEFWKITWDAIEYYEQGGDFESFEGAEFTLVETLELFWKNRIIDFIRSCLYTKKHNPWYTAASLSDDFNEYWPDTSLLQDEQLIINETIDELFCDKSLTEDERRLLEIIYDNPTESLREWGEKFGFNHPETVRRRYLSLKRKLSKYSPY</sequence>